<evidence type="ECO:0000313" key="2">
    <source>
        <dbReference type="Proteomes" id="UP000001219"/>
    </source>
</evidence>
<sequence>MPAVMLPIAYAGILRSCVRYKVGLAEGFMHDHEWDGHRL</sequence>
<reference evidence="1 2" key="2">
    <citation type="journal article" date="2010" name="Stand. Genomic Sci.">
        <title>Complete genome sequence of Gordonia bronchialis type strain (3410).</title>
        <authorList>
            <person name="Ivanova N."/>
            <person name="Sikorski J."/>
            <person name="Jando M."/>
            <person name="Lapidus A."/>
            <person name="Nolan M."/>
            <person name="Lucas S."/>
            <person name="Del Rio T.G."/>
            <person name="Tice H."/>
            <person name="Copeland A."/>
            <person name="Cheng J.F."/>
            <person name="Chen F."/>
            <person name="Bruce D."/>
            <person name="Goodwin L."/>
            <person name="Pitluck S."/>
            <person name="Mavromatis K."/>
            <person name="Ovchinnikova G."/>
            <person name="Pati A."/>
            <person name="Chen A."/>
            <person name="Palaniappan K."/>
            <person name="Land M."/>
            <person name="Hauser L."/>
            <person name="Chang Y.J."/>
            <person name="Jeffries C.D."/>
            <person name="Chain P."/>
            <person name="Saunders E."/>
            <person name="Han C."/>
            <person name="Detter J.C."/>
            <person name="Brettin T."/>
            <person name="Rohde M."/>
            <person name="Goker M."/>
            <person name="Bristow J."/>
            <person name="Eisen J.A."/>
            <person name="Markowitz V."/>
            <person name="Hugenholtz P."/>
            <person name="Klenk H.P."/>
            <person name="Kyrpides N.C."/>
        </authorList>
    </citation>
    <scope>NUCLEOTIDE SEQUENCE [LARGE SCALE GENOMIC DNA]</scope>
    <source>
        <strain evidence="2">ATCC 25592 / DSM 43247 / BCRC 13721 / JCM 3198 / KCTC 3076 / NBRC 16047 / NCTC 10667</strain>
    </source>
</reference>
<accession>D0L633</accession>
<dbReference type="KEGG" id="gbr:Gbro_4378"/>
<dbReference type="EMBL" id="CP001802">
    <property type="protein sequence ID" value="ACY23519.1"/>
    <property type="molecule type" value="Genomic_DNA"/>
</dbReference>
<proteinExistence type="predicted"/>
<dbReference type="HOGENOM" id="CLU_3310471_0_0_11"/>
<reference evidence="2" key="1">
    <citation type="submission" date="2009-10" db="EMBL/GenBank/DDBJ databases">
        <title>The complete chromosome of Gordonia bronchialis DSM 43247.</title>
        <authorList>
            <consortium name="US DOE Joint Genome Institute (JGI-PGF)"/>
            <person name="Lucas S."/>
            <person name="Copeland A."/>
            <person name="Lapidus A."/>
            <person name="Glavina del Rio T."/>
            <person name="Dalin E."/>
            <person name="Tice H."/>
            <person name="Bruce D."/>
            <person name="Goodwin L."/>
            <person name="Pitluck S."/>
            <person name="Kyrpides N."/>
            <person name="Mavromatis K."/>
            <person name="Ivanova N."/>
            <person name="Ovchinnikova G."/>
            <person name="Saunders E."/>
            <person name="Brettin T."/>
            <person name="Detter J.C."/>
            <person name="Han C."/>
            <person name="Larimer F."/>
            <person name="Land M."/>
            <person name="Hauser L."/>
            <person name="Markowitz V."/>
            <person name="Cheng J.-F."/>
            <person name="Hugenholtz P."/>
            <person name="Woyke T."/>
            <person name="Wu D."/>
            <person name="Jando M."/>
            <person name="Schneider S."/>
            <person name="Goeker M."/>
            <person name="Klenk H.-P."/>
            <person name="Eisen J.A."/>
        </authorList>
    </citation>
    <scope>NUCLEOTIDE SEQUENCE [LARGE SCALE GENOMIC DNA]</scope>
    <source>
        <strain evidence="2">ATCC 25592 / DSM 43247 / BCRC 13721 / JCM 3198 / KCTC 3076 / NBRC 16047 / NCTC 10667</strain>
    </source>
</reference>
<dbReference type="eggNOG" id="COG0189">
    <property type="taxonomic scope" value="Bacteria"/>
</dbReference>
<keyword evidence="2" id="KW-1185">Reference proteome</keyword>
<organism evidence="1 2">
    <name type="scientific">Gordonia bronchialis (strain ATCC 25592 / DSM 43247 / BCRC 13721 / JCM 3198 / KCTC 3076 / NBRC 16047 / NCTC 10667)</name>
    <name type="common">Rhodococcus bronchialis</name>
    <dbReference type="NCBI Taxonomy" id="526226"/>
    <lineage>
        <taxon>Bacteria</taxon>
        <taxon>Bacillati</taxon>
        <taxon>Actinomycetota</taxon>
        <taxon>Actinomycetes</taxon>
        <taxon>Mycobacteriales</taxon>
        <taxon>Gordoniaceae</taxon>
        <taxon>Gordonia</taxon>
    </lineage>
</organism>
<dbReference type="STRING" id="526226.Gbro_4378"/>
<evidence type="ECO:0000313" key="1">
    <source>
        <dbReference type="EMBL" id="ACY23519.1"/>
    </source>
</evidence>
<gene>
    <name evidence="1" type="ordered locus">Gbro_4378</name>
</gene>
<name>D0L633_GORB4</name>
<protein>
    <submittedName>
        <fullName evidence="1">Uncharacterized protein</fullName>
    </submittedName>
</protein>
<dbReference type="AlphaFoldDB" id="D0L633"/>
<dbReference type="Proteomes" id="UP000001219">
    <property type="component" value="Chromosome"/>
</dbReference>